<comment type="caution">
    <text evidence="1">The sequence shown here is derived from an EMBL/GenBank/DDBJ whole genome shotgun (WGS) entry which is preliminary data.</text>
</comment>
<protein>
    <recommendedName>
        <fullName evidence="3">RiboL-PSP-HEPN domain-containing protein</fullName>
    </recommendedName>
</protein>
<proteinExistence type="predicted"/>
<dbReference type="OrthoDB" id="8479922at2"/>
<dbReference type="STRING" id="680026.AB733_24250"/>
<keyword evidence="2" id="KW-1185">Reference proteome</keyword>
<evidence type="ECO:0008006" key="3">
    <source>
        <dbReference type="Google" id="ProtNLM"/>
    </source>
</evidence>
<accession>A0A0J8XSL1</accession>
<dbReference type="RefSeq" id="WP_048901108.1">
    <property type="nucleotide sequence ID" value="NZ_AP024852.1"/>
</dbReference>
<dbReference type="EMBL" id="PYLZ01000023">
    <property type="protein sequence ID" value="PSW18872.1"/>
    <property type="molecule type" value="Genomic_DNA"/>
</dbReference>
<evidence type="ECO:0000313" key="2">
    <source>
        <dbReference type="Proteomes" id="UP000240481"/>
    </source>
</evidence>
<dbReference type="Proteomes" id="UP000240481">
    <property type="component" value="Unassembled WGS sequence"/>
</dbReference>
<reference evidence="1 2" key="1">
    <citation type="submission" date="2018-01" db="EMBL/GenBank/DDBJ databases">
        <title>Whole genome sequencing of Histamine producing bacteria.</title>
        <authorList>
            <person name="Butler K."/>
        </authorList>
    </citation>
    <scope>NUCLEOTIDE SEQUENCE [LARGE SCALE GENOMIC DNA]</scope>
    <source>
        <strain evidence="1 2">DSM 24669</strain>
    </source>
</reference>
<organism evidence="1 2">
    <name type="scientific">Photobacterium swingsii</name>
    <dbReference type="NCBI Taxonomy" id="680026"/>
    <lineage>
        <taxon>Bacteria</taxon>
        <taxon>Pseudomonadati</taxon>
        <taxon>Pseudomonadota</taxon>
        <taxon>Gammaproteobacteria</taxon>
        <taxon>Vibrionales</taxon>
        <taxon>Vibrionaceae</taxon>
        <taxon>Photobacterium</taxon>
    </lineage>
</organism>
<dbReference type="AlphaFoldDB" id="A0A0J8XSL1"/>
<name>A0A0J8XSL1_9GAMM</name>
<gene>
    <name evidence="1" type="ORF">C9I94_24200</name>
</gene>
<sequence>MKLIHINPNVKYNESFLEDTYRMATYTSLNLGGKTELFILKMHLCIEEMFEKIIKKSFPYPNSILKSELSFSQKHGIIKAILYRDDIALMFRDIDLLNKIRNELAHNLESQKYAQRLAELDTNLEISSGFELTPESLNLLQKRYQCLYGSLLDIYSQI</sequence>
<evidence type="ECO:0000313" key="1">
    <source>
        <dbReference type="EMBL" id="PSW18872.1"/>
    </source>
</evidence>